<dbReference type="InterPro" id="IPR036291">
    <property type="entry name" value="NAD(P)-bd_dom_sf"/>
</dbReference>
<dbReference type="Proteomes" id="UP000070498">
    <property type="component" value="Unassembled WGS sequence"/>
</dbReference>
<dbReference type="InterPro" id="IPR013328">
    <property type="entry name" value="6PGD_dom2"/>
</dbReference>
<dbReference type="InterPro" id="IPR050988">
    <property type="entry name" value="Mannitol_DH/Oxidoreductase"/>
</dbReference>
<evidence type="ECO:0000256" key="1">
    <source>
        <dbReference type="ARBA" id="ARBA00023002"/>
    </source>
</evidence>
<gene>
    <name evidence="5" type="ORF">ATO67_15565</name>
</gene>
<organism evidence="5 6">
    <name type="scientific">Agrobacterium bohemicum</name>
    <dbReference type="NCBI Taxonomy" id="2052828"/>
    <lineage>
        <taxon>Bacteria</taxon>
        <taxon>Pseudomonadati</taxon>
        <taxon>Pseudomonadota</taxon>
        <taxon>Alphaproteobacteria</taxon>
        <taxon>Hyphomicrobiales</taxon>
        <taxon>Rhizobiaceae</taxon>
        <taxon>Rhizobium/Agrobacterium group</taxon>
        <taxon>Agrobacterium</taxon>
    </lineage>
</organism>
<dbReference type="PROSITE" id="PS00974">
    <property type="entry name" value="MANNITOL_DHGENASE"/>
    <property type="match status" value="1"/>
</dbReference>
<dbReference type="InterPro" id="IPR000669">
    <property type="entry name" value="Mannitol_DH"/>
</dbReference>
<accession>A0A135NXP0</accession>
<comment type="caution">
    <text evidence="5">The sequence shown here is derived from an EMBL/GenBank/DDBJ whole genome shotgun (WGS) entry which is preliminary data.</text>
</comment>
<dbReference type="SUPFAM" id="SSF48179">
    <property type="entry name" value="6-phosphogluconate dehydrogenase C-terminal domain-like"/>
    <property type="match status" value="1"/>
</dbReference>
<dbReference type="RefSeq" id="WP_067651153.1">
    <property type="nucleotide sequence ID" value="NZ_KQ961031.1"/>
</dbReference>
<dbReference type="EMBL" id="LNUW01000039">
    <property type="protein sequence ID" value="KXG83943.1"/>
    <property type="molecule type" value="Genomic_DNA"/>
</dbReference>
<evidence type="ECO:0000256" key="2">
    <source>
        <dbReference type="ARBA" id="ARBA00023027"/>
    </source>
</evidence>
<dbReference type="PANTHER" id="PTHR43362:SF1">
    <property type="entry name" value="MANNITOL DEHYDROGENASE 2-RELATED"/>
    <property type="match status" value="1"/>
</dbReference>
<evidence type="ECO:0000313" key="5">
    <source>
        <dbReference type="EMBL" id="KXG83943.1"/>
    </source>
</evidence>
<feature type="domain" description="Mannitol dehydrogenase N-terminal" evidence="3">
    <location>
        <begin position="30"/>
        <end position="278"/>
    </location>
</feature>
<dbReference type="InterPro" id="IPR008927">
    <property type="entry name" value="6-PGluconate_DH-like_C_sf"/>
</dbReference>
<keyword evidence="2" id="KW-0520">NAD</keyword>
<reference evidence="5 6" key="1">
    <citation type="submission" date="2015-11" db="EMBL/GenBank/DDBJ databases">
        <title>Draft genome sequence of Agrobacterium sp. R89-1.</title>
        <authorList>
            <person name="Zahradnik J."/>
            <person name="Kyslikova E."/>
            <person name="Palyzova A."/>
            <person name="Kyslik P."/>
        </authorList>
    </citation>
    <scope>NUCLEOTIDE SEQUENCE [LARGE SCALE GENOMIC DNA]</scope>
    <source>
        <strain evidence="5 6">R89-1</strain>
    </source>
</reference>
<dbReference type="Gene3D" id="1.10.1040.10">
    <property type="entry name" value="N-(1-d-carboxylethyl)-l-norvaline Dehydrogenase, domain 2"/>
    <property type="match status" value="1"/>
</dbReference>
<dbReference type="GO" id="GO:0019594">
    <property type="term" value="P:mannitol metabolic process"/>
    <property type="evidence" value="ECO:0007669"/>
    <property type="project" value="InterPro"/>
</dbReference>
<evidence type="ECO:0000259" key="3">
    <source>
        <dbReference type="Pfam" id="PF01232"/>
    </source>
</evidence>
<dbReference type="PRINTS" id="PR00084">
    <property type="entry name" value="MTLDHDRGNASE"/>
</dbReference>
<dbReference type="GO" id="GO:0016616">
    <property type="term" value="F:oxidoreductase activity, acting on the CH-OH group of donors, NAD or NADP as acceptor"/>
    <property type="evidence" value="ECO:0007669"/>
    <property type="project" value="TreeGrafter"/>
</dbReference>
<protein>
    <submittedName>
        <fullName evidence="5">Mannitol dehydrogenase</fullName>
    </submittedName>
</protein>
<dbReference type="STRING" id="2052828.ATO67_15565"/>
<evidence type="ECO:0000259" key="4">
    <source>
        <dbReference type="Pfam" id="PF08125"/>
    </source>
</evidence>
<proteinExistence type="predicted"/>
<keyword evidence="6" id="KW-1185">Reference proteome</keyword>
<dbReference type="Pfam" id="PF08125">
    <property type="entry name" value="Mannitol_dh_C"/>
    <property type="match status" value="1"/>
</dbReference>
<dbReference type="AlphaFoldDB" id="A0A135NXP0"/>
<feature type="domain" description="Mannitol dehydrogenase C-terminal" evidence="4">
    <location>
        <begin position="287"/>
        <end position="475"/>
    </location>
</feature>
<dbReference type="Gene3D" id="3.40.50.720">
    <property type="entry name" value="NAD(P)-binding Rossmann-like Domain"/>
    <property type="match status" value="1"/>
</dbReference>
<name>A0A135NXP0_9HYPH</name>
<keyword evidence="1" id="KW-0560">Oxidoreductase</keyword>
<dbReference type="SUPFAM" id="SSF51735">
    <property type="entry name" value="NAD(P)-binding Rossmann-fold domains"/>
    <property type="match status" value="1"/>
</dbReference>
<dbReference type="PANTHER" id="PTHR43362">
    <property type="entry name" value="MANNITOL DEHYDROGENASE DSF1-RELATED"/>
    <property type="match status" value="1"/>
</dbReference>
<dbReference type="InterPro" id="IPR013131">
    <property type="entry name" value="Mannitol_DH_N"/>
</dbReference>
<dbReference type="InterPro" id="IPR013118">
    <property type="entry name" value="Mannitol_DH_C"/>
</dbReference>
<dbReference type="Pfam" id="PF01232">
    <property type="entry name" value="Mannitol_dh"/>
    <property type="match status" value="1"/>
</dbReference>
<dbReference type="InterPro" id="IPR023027">
    <property type="entry name" value="Mannitol_DH_CS"/>
</dbReference>
<evidence type="ECO:0000313" key="6">
    <source>
        <dbReference type="Proteomes" id="UP000070498"/>
    </source>
</evidence>
<sequence length="493" mass="54127">MTFKLSLATLEQAKATAAVPSYSRSDLSAGIVHFGVGNFHRAHQAIYLDDLFNTGADHDWAIVGAGVLPSDAVMREKLASQDFLTTVVEQDNNRTSARVTGPMIDILKIGDTAVIIDTLADPKIRIVSMTITEGGYFIDASGAFNPQHPAITEDGNNPAVPKTVFGLIVAGLKARKDKGLQPFTVMSCDNIPHNGKVTKNAVVGLAALSDPDFANWISDNVSFPNSMVDRITPATGQRERDIARDDFGIDDNWPVFCEEFKQWVMEDNFPAGRPALEKVGVQFVPEVAPYEHMKIRILNGGHAAIAYPAALLDIHFVHEAMEHPLIRAFLAKLEKEEIIPIIPPVPDTDLNEYFGLIERRFLNPKIGDTIPRLAQDGSNRQPKFILPSTTDRLEKGDDIVGLSLVSALWCRYFAGTSDSGAQIVFNDASAERLQAAAIKAKDDPMAFLALDDIFGDVAKSELFRKRFSHALKTLWEKGTAETIELYLQNKLVS</sequence>